<reference evidence="4" key="1">
    <citation type="submission" date="2024-07" db="EMBL/GenBank/DDBJ databases">
        <authorList>
            <person name="Yu S.T."/>
        </authorList>
    </citation>
    <scope>NUCLEOTIDE SEQUENCE</scope>
    <source>
        <strain evidence="4">R39</strain>
    </source>
</reference>
<name>A0AB39QYQ5_9ACTN</name>
<gene>
    <name evidence="4" type="ORF">AB5J52_38745</name>
</gene>
<feature type="compositionally biased region" description="Low complexity" evidence="1">
    <location>
        <begin position="183"/>
        <end position="194"/>
    </location>
</feature>
<organism evidence="4">
    <name type="scientific">Streptomyces sp. R39</name>
    <dbReference type="NCBI Taxonomy" id="3238631"/>
    <lineage>
        <taxon>Bacteria</taxon>
        <taxon>Bacillati</taxon>
        <taxon>Actinomycetota</taxon>
        <taxon>Actinomycetes</taxon>
        <taxon>Kitasatosporales</taxon>
        <taxon>Streptomycetaceae</taxon>
        <taxon>Streptomyces</taxon>
    </lineage>
</organism>
<feature type="compositionally biased region" description="Pro residues" evidence="1">
    <location>
        <begin position="144"/>
        <end position="155"/>
    </location>
</feature>
<dbReference type="InterPro" id="IPR007329">
    <property type="entry name" value="FMN-bd"/>
</dbReference>
<dbReference type="GO" id="GO:0010181">
    <property type="term" value="F:FMN binding"/>
    <property type="evidence" value="ECO:0007669"/>
    <property type="project" value="InterPro"/>
</dbReference>
<feature type="compositionally biased region" description="Pro residues" evidence="1">
    <location>
        <begin position="169"/>
        <end position="182"/>
    </location>
</feature>
<proteinExistence type="predicted"/>
<dbReference type="Pfam" id="PF04205">
    <property type="entry name" value="FMN_bind"/>
    <property type="match status" value="1"/>
</dbReference>
<protein>
    <submittedName>
        <fullName evidence="4">FMN-binding protein</fullName>
    </submittedName>
</protein>
<feature type="compositionally biased region" description="Gly residues" evidence="1">
    <location>
        <begin position="121"/>
        <end position="138"/>
    </location>
</feature>
<dbReference type="SMART" id="SM00900">
    <property type="entry name" value="FMN_bind"/>
    <property type="match status" value="1"/>
</dbReference>
<keyword evidence="2" id="KW-0732">Signal</keyword>
<evidence type="ECO:0000259" key="3">
    <source>
        <dbReference type="SMART" id="SM00900"/>
    </source>
</evidence>
<feature type="region of interest" description="Disordered" evidence="1">
    <location>
        <begin position="73"/>
        <end position="208"/>
    </location>
</feature>
<dbReference type="GO" id="GO:0016020">
    <property type="term" value="C:membrane"/>
    <property type="evidence" value="ECO:0007669"/>
    <property type="project" value="InterPro"/>
</dbReference>
<sequence length="286" mass="27329">MRKSIAAITGTIAGTALLTALKLGIAPVGAGTTVTSEPPAAGGAVVGGAAAPAPASPPAPTCSATFRNAAADVASTAPANWRTEEEGGDGERTGTGDDGERSGTGDDGRESERKDGDDAQRGGGQGPGASNGGAGGTSTGPASPAAPPCPSPSTPPCSCSSPSASAPAPSAPAPSAPAPSKPGSPATPSKPGSGLRDGTFRGAASTNQYGTVQTTVSISGGRITEVTATYPTSPGTTAQINARAIPALRKEALAAQSATIDSVSGATYTSGSYKKSLQSAIDAARA</sequence>
<dbReference type="AlphaFoldDB" id="A0AB39QYQ5"/>
<evidence type="ECO:0000256" key="2">
    <source>
        <dbReference type="SAM" id="SignalP"/>
    </source>
</evidence>
<dbReference type="Gene3D" id="3.90.1010.20">
    <property type="match status" value="1"/>
</dbReference>
<feature type="compositionally biased region" description="Low complexity" evidence="1">
    <location>
        <begin position="156"/>
        <end position="168"/>
    </location>
</feature>
<feature type="signal peptide" evidence="2">
    <location>
        <begin position="1"/>
        <end position="30"/>
    </location>
</feature>
<feature type="domain" description="FMN-binding" evidence="3">
    <location>
        <begin position="208"/>
        <end position="284"/>
    </location>
</feature>
<dbReference type="RefSeq" id="WP_369226623.1">
    <property type="nucleotide sequence ID" value="NZ_CP163441.1"/>
</dbReference>
<evidence type="ECO:0000256" key="1">
    <source>
        <dbReference type="SAM" id="MobiDB-lite"/>
    </source>
</evidence>
<evidence type="ECO:0000313" key="4">
    <source>
        <dbReference type="EMBL" id="XDQ47740.1"/>
    </source>
</evidence>
<feature type="compositionally biased region" description="Basic and acidic residues" evidence="1">
    <location>
        <begin position="82"/>
        <end position="120"/>
    </location>
</feature>
<dbReference type="EMBL" id="CP163441">
    <property type="protein sequence ID" value="XDQ47740.1"/>
    <property type="molecule type" value="Genomic_DNA"/>
</dbReference>
<accession>A0AB39QYQ5</accession>
<feature type="chain" id="PRO_5044285328" evidence="2">
    <location>
        <begin position="31"/>
        <end position="286"/>
    </location>
</feature>